<dbReference type="EMBL" id="HBNS01023267">
    <property type="protein sequence ID" value="CAE4613882.1"/>
    <property type="molecule type" value="Transcribed_RNA"/>
</dbReference>
<sequence>MHTFRISTRPARLVEGHLRLTLHSSFTGLGPLYAVLTKRRGKVISDDMVDGTDLIRITASIPQAESFHLSPELLEESSGEVTAPELVFSHWGILEEDPFWIPTSLEEREDYGEIIMNGDSSTGLDNNALKYIRMVRGRKGLLVDSSKIVVAAEKQRTLARKK</sequence>
<dbReference type="GO" id="GO:0005829">
    <property type="term" value="C:cytosol"/>
    <property type="evidence" value="ECO:0007669"/>
    <property type="project" value="TreeGrafter"/>
</dbReference>
<dbReference type="PANTHER" id="PTHR42908:SF3">
    <property type="entry name" value="ELONGATION FACTOR-LIKE GTPASE 1"/>
    <property type="match status" value="1"/>
</dbReference>
<reference evidence="3" key="1">
    <citation type="submission" date="2021-01" db="EMBL/GenBank/DDBJ databases">
        <authorList>
            <person name="Corre E."/>
            <person name="Pelletier E."/>
            <person name="Niang G."/>
            <person name="Scheremetjew M."/>
            <person name="Finn R."/>
            <person name="Kale V."/>
            <person name="Holt S."/>
            <person name="Cochrane G."/>
            <person name="Meng A."/>
            <person name="Brown T."/>
            <person name="Cohen L."/>
        </authorList>
    </citation>
    <scope>NUCLEOTIDE SEQUENCE</scope>
    <source>
        <strain evidence="3">GSO104</strain>
        <strain evidence="2">Pop2</strain>
    </source>
</reference>
<dbReference type="Pfam" id="PF00679">
    <property type="entry name" value="EFG_C"/>
    <property type="match status" value="1"/>
</dbReference>
<dbReference type="GO" id="GO:1990904">
    <property type="term" value="C:ribonucleoprotein complex"/>
    <property type="evidence" value="ECO:0007669"/>
    <property type="project" value="TreeGrafter"/>
</dbReference>
<evidence type="ECO:0000313" key="3">
    <source>
        <dbReference type="EMBL" id="CAE4613877.1"/>
    </source>
</evidence>
<accession>A0A6V2GHV3</accession>
<evidence type="ECO:0000259" key="1">
    <source>
        <dbReference type="SMART" id="SM00838"/>
    </source>
</evidence>
<dbReference type="PANTHER" id="PTHR42908">
    <property type="entry name" value="TRANSLATION ELONGATION FACTOR-RELATED"/>
    <property type="match status" value="1"/>
</dbReference>
<dbReference type="InterPro" id="IPR035647">
    <property type="entry name" value="EFG_III/V"/>
</dbReference>
<dbReference type="GO" id="GO:0043022">
    <property type="term" value="F:ribosome binding"/>
    <property type="evidence" value="ECO:0007669"/>
    <property type="project" value="TreeGrafter"/>
</dbReference>
<protein>
    <recommendedName>
        <fullName evidence="1">Elongation factor EFG domain-containing protein</fullName>
    </recommendedName>
</protein>
<dbReference type="EMBL" id="HBNS01023264">
    <property type="protein sequence ID" value="CAE4613877.1"/>
    <property type="molecule type" value="Transcribed_RNA"/>
</dbReference>
<name>A0A6V2GHV3_9STRA</name>
<dbReference type="GO" id="GO:0042256">
    <property type="term" value="P:cytosolic ribosome assembly"/>
    <property type="evidence" value="ECO:0007669"/>
    <property type="project" value="TreeGrafter"/>
</dbReference>
<dbReference type="GO" id="GO:0003924">
    <property type="term" value="F:GTPase activity"/>
    <property type="evidence" value="ECO:0007669"/>
    <property type="project" value="TreeGrafter"/>
</dbReference>
<evidence type="ECO:0000313" key="2">
    <source>
        <dbReference type="EMBL" id="CAD9345252.1"/>
    </source>
</evidence>
<gene>
    <name evidence="3" type="ORF">DBRI00130_LOCUS18391</name>
    <name evidence="4" type="ORF">DBRI00130_LOCUS18394</name>
    <name evidence="2" type="ORF">DBRI1063_LOCUS18753</name>
</gene>
<dbReference type="InterPro" id="IPR000640">
    <property type="entry name" value="EFG_V-like"/>
</dbReference>
<evidence type="ECO:0000313" key="4">
    <source>
        <dbReference type="EMBL" id="CAE4613882.1"/>
    </source>
</evidence>
<feature type="domain" description="Elongation factor EFG" evidence="1">
    <location>
        <begin position="12"/>
        <end position="102"/>
    </location>
</feature>
<dbReference type="SUPFAM" id="SSF54980">
    <property type="entry name" value="EF-G C-terminal domain-like"/>
    <property type="match status" value="1"/>
</dbReference>
<organism evidence="3">
    <name type="scientific">Ditylum brightwellii</name>
    <dbReference type="NCBI Taxonomy" id="49249"/>
    <lineage>
        <taxon>Eukaryota</taxon>
        <taxon>Sar</taxon>
        <taxon>Stramenopiles</taxon>
        <taxon>Ochrophyta</taxon>
        <taxon>Bacillariophyta</taxon>
        <taxon>Mediophyceae</taxon>
        <taxon>Lithodesmiophycidae</taxon>
        <taxon>Lithodesmiales</taxon>
        <taxon>Lithodesmiaceae</taxon>
        <taxon>Ditylum</taxon>
    </lineage>
</organism>
<proteinExistence type="predicted"/>
<dbReference type="Gene3D" id="3.30.70.240">
    <property type="match status" value="1"/>
</dbReference>
<dbReference type="SMART" id="SM00838">
    <property type="entry name" value="EFG_C"/>
    <property type="match status" value="1"/>
</dbReference>
<dbReference type="AlphaFoldDB" id="A0A6V2GHV3"/>
<dbReference type="EMBL" id="HBGN01029079">
    <property type="protein sequence ID" value="CAD9345252.1"/>
    <property type="molecule type" value="Transcribed_RNA"/>
</dbReference>